<accession>W4G3D2</accession>
<feature type="transmembrane region" description="Helical" evidence="2">
    <location>
        <begin position="177"/>
        <end position="202"/>
    </location>
</feature>
<feature type="transmembrane region" description="Helical" evidence="2">
    <location>
        <begin position="74"/>
        <end position="90"/>
    </location>
</feature>
<feature type="transmembrane region" description="Helical" evidence="2">
    <location>
        <begin position="42"/>
        <end position="62"/>
    </location>
</feature>
<feature type="compositionally biased region" description="Polar residues" evidence="1">
    <location>
        <begin position="266"/>
        <end position="291"/>
    </location>
</feature>
<dbReference type="OrthoDB" id="78002at2759"/>
<feature type="region of interest" description="Disordered" evidence="1">
    <location>
        <begin position="232"/>
        <end position="296"/>
    </location>
</feature>
<protein>
    <recommendedName>
        <fullName evidence="4">THH1/TOM1/TOM3 domain-containing protein</fullName>
    </recommendedName>
</protein>
<gene>
    <name evidence="3" type="ORF">H257_11587</name>
</gene>
<evidence type="ECO:0000313" key="3">
    <source>
        <dbReference type="EMBL" id="ETV73448.1"/>
    </source>
</evidence>
<keyword evidence="2" id="KW-0812">Transmembrane</keyword>
<feature type="compositionally biased region" description="Low complexity" evidence="1">
    <location>
        <begin position="239"/>
        <end position="258"/>
    </location>
</feature>
<keyword evidence="2" id="KW-0472">Membrane</keyword>
<dbReference type="AlphaFoldDB" id="W4G3D2"/>
<reference evidence="3" key="1">
    <citation type="submission" date="2013-12" db="EMBL/GenBank/DDBJ databases">
        <title>The Genome Sequence of Aphanomyces astaci APO3.</title>
        <authorList>
            <consortium name="The Broad Institute Genomics Platform"/>
            <person name="Russ C."/>
            <person name="Tyler B."/>
            <person name="van West P."/>
            <person name="Dieguez-Uribeondo J."/>
            <person name="Young S.K."/>
            <person name="Zeng Q."/>
            <person name="Gargeya S."/>
            <person name="Fitzgerald M."/>
            <person name="Abouelleil A."/>
            <person name="Alvarado L."/>
            <person name="Chapman S.B."/>
            <person name="Gainer-Dewar J."/>
            <person name="Goldberg J."/>
            <person name="Griggs A."/>
            <person name="Gujja S."/>
            <person name="Hansen M."/>
            <person name="Howarth C."/>
            <person name="Imamovic A."/>
            <person name="Ireland A."/>
            <person name="Larimer J."/>
            <person name="McCowan C."/>
            <person name="Murphy C."/>
            <person name="Pearson M."/>
            <person name="Poon T.W."/>
            <person name="Priest M."/>
            <person name="Roberts A."/>
            <person name="Saif S."/>
            <person name="Shea T."/>
            <person name="Sykes S."/>
            <person name="Wortman J."/>
            <person name="Nusbaum C."/>
            <person name="Birren B."/>
        </authorList>
    </citation>
    <scope>NUCLEOTIDE SEQUENCE [LARGE SCALE GENOMIC DNA]</scope>
    <source>
        <strain evidence="3">APO3</strain>
    </source>
</reference>
<dbReference type="VEuPathDB" id="FungiDB:H257_11587"/>
<feature type="transmembrane region" description="Helical" evidence="2">
    <location>
        <begin position="324"/>
        <end position="347"/>
    </location>
</feature>
<dbReference type="EMBL" id="KI913148">
    <property type="protein sequence ID" value="ETV73448.1"/>
    <property type="molecule type" value="Genomic_DNA"/>
</dbReference>
<organism evidence="3">
    <name type="scientific">Aphanomyces astaci</name>
    <name type="common">Crayfish plague agent</name>
    <dbReference type="NCBI Taxonomy" id="112090"/>
    <lineage>
        <taxon>Eukaryota</taxon>
        <taxon>Sar</taxon>
        <taxon>Stramenopiles</taxon>
        <taxon>Oomycota</taxon>
        <taxon>Saprolegniomycetes</taxon>
        <taxon>Saprolegniales</taxon>
        <taxon>Verrucalvaceae</taxon>
        <taxon>Aphanomyces</taxon>
    </lineage>
</organism>
<evidence type="ECO:0000256" key="2">
    <source>
        <dbReference type="SAM" id="Phobius"/>
    </source>
</evidence>
<sequence>MPTCVLEDKITCCYGLYKNNTHCSVGNTVASLSRAKNDALRIGLLVFGVAAFIACLCKLYSIRRNGGSTIQRRAYMLMAVASFTFVARAPDPRSHERIYHPIVSGLFVDICSAAIYGVIILYAAFYARLVAPPARTAESEHYIRGFSILAFFLTGFIFLIVRPAYLARRDRNIFDSWHVLVQFSMAPVVLFITSSTALHFGLQAYRRLSAIRKTDQRADDIDAIRQLTRRQLHDLRGSTTPAATTAPPAKRLSSATSVPAPPPSSQHGSQAVPSPTTHGETCPQPSMMQTSSHEDAQAAVGPVMMAHLPPIETSSQDNQRVLKVLVLMELCAVVNIALQIVLVVKYIQDGCQLKQDLLLATTGIDGGHDYSFDWPTFSVLQGIAVCVVYWSFRKTRRGGDVQRALGTHDDAPVETESSLDVRPRWVDI</sequence>
<evidence type="ECO:0008006" key="4">
    <source>
        <dbReference type="Google" id="ProtNLM"/>
    </source>
</evidence>
<dbReference type="GeneID" id="20813583"/>
<feature type="transmembrane region" description="Helical" evidence="2">
    <location>
        <begin position="146"/>
        <end position="165"/>
    </location>
</feature>
<name>W4G3D2_APHAT</name>
<keyword evidence="2" id="KW-1133">Transmembrane helix</keyword>
<feature type="transmembrane region" description="Helical" evidence="2">
    <location>
        <begin position="374"/>
        <end position="392"/>
    </location>
</feature>
<proteinExistence type="predicted"/>
<evidence type="ECO:0000256" key="1">
    <source>
        <dbReference type="SAM" id="MobiDB-lite"/>
    </source>
</evidence>
<feature type="transmembrane region" description="Helical" evidence="2">
    <location>
        <begin position="102"/>
        <end position="125"/>
    </location>
</feature>
<dbReference type="RefSeq" id="XP_009836874.1">
    <property type="nucleotide sequence ID" value="XM_009838572.1"/>
</dbReference>